<sequence>MTDPSTGSQALDKEVLEKVKAEIEEELKHLDEEILEAFTSTGFDCHTSPVFSPADPETSIEDCLAHLGEKVSQELREPLRKALDSLLSKPVTYQEYRERTQEAAVHATGWSKFIYIVGSQRAGCVLCGGAMFCGPQLPPLRMGEGAASIS</sequence>
<accession>A0ACB8FN69</accession>
<organism evidence="1 2">
    <name type="scientific">Sphaerodactylus townsendi</name>
    <dbReference type="NCBI Taxonomy" id="933632"/>
    <lineage>
        <taxon>Eukaryota</taxon>
        <taxon>Metazoa</taxon>
        <taxon>Chordata</taxon>
        <taxon>Craniata</taxon>
        <taxon>Vertebrata</taxon>
        <taxon>Euteleostomi</taxon>
        <taxon>Lepidosauria</taxon>
        <taxon>Squamata</taxon>
        <taxon>Bifurcata</taxon>
        <taxon>Gekkota</taxon>
        <taxon>Sphaerodactylidae</taxon>
        <taxon>Sphaerodactylus</taxon>
    </lineage>
</organism>
<comment type="caution">
    <text evidence="1">The sequence shown here is derived from an EMBL/GenBank/DDBJ whole genome shotgun (WGS) entry which is preliminary data.</text>
</comment>
<name>A0ACB8FN69_9SAUR</name>
<protein>
    <submittedName>
        <fullName evidence="1">Uncharacterized protein</fullName>
    </submittedName>
</protein>
<reference evidence="1" key="1">
    <citation type="submission" date="2021-08" db="EMBL/GenBank/DDBJ databases">
        <title>The first chromosome-level gecko genome reveals the dynamic sex chromosomes of Neotropical dwarf geckos (Sphaerodactylidae: Sphaerodactylus).</title>
        <authorList>
            <person name="Pinto B.J."/>
            <person name="Keating S.E."/>
            <person name="Gamble T."/>
        </authorList>
    </citation>
    <scope>NUCLEOTIDE SEQUENCE</scope>
    <source>
        <strain evidence="1">TG3544</strain>
    </source>
</reference>
<dbReference type="EMBL" id="CM037619">
    <property type="protein sequence ID" value="KAH8006606.1"/>
    <property type="molecule type" value="Genomic_DNA"/>
</dbReference>
<evidence type="ECO:0000313" key="2">
    <source>
        <dbReference type="Proteomes" id="UP000827872"/>
    </source>
</evidence>
<proteinExistence type="predicted"/>
<dbReference type="Proteomes" id="UP000827872">
    <property type="component" value="Linkage Group LG06"/>
</dbReference>
<gene>
    <name evidence="1" type="ORF">K3G42_009544</name>
</gene>
<evidence type="ECO:0000313" key="1">
    <source>
        <dbReference type="EMBL" id="KAH8006606.1"/>
    </source>
</evidence>
<keyword evidence="2" id="KW-1185">Reference proteome</keyword>